<comment type="subcellular location">
    <subcellularLocation>
        <location evidence="1 17">Cell membrane</location>
        <topology evidence="1 17">Multi-pass membrane protein</topology>
    </subcellularLocation>
</comment>
<evidence type="ECO:0000256" key="1">
    <source>
        <dbReference type="ARBA" id="ARBA00004651"/>
    </source>
</evidence>
<keyword evidence="8 17" id="KW-0133">Cell shape</keyword>
<evidence type="ECO:0000256" key="7">
    <source>
        <dbReference type="ARBA" id="ARBA00022801"/>
    </source>
</evidence>
<feature type="transmembrane region" description="Helical" evidence="17">
    <location>
        <begin position="47"/>
        <end position="67"/>
    </location>
</feature>
<evidence type="ECO:0000256" key="17">
    <source>
        <dbReference type="HAMAP-Rule" id="MF_01006"/>
    </source>
</evidence>
<comment type="caution">
    <text evidence="18">The sequence shown here is derived from an EMBL/GenBank/DDBJ whole genome shotgun (WGS) entry which is preliminary data.</text>
</comment>
<proteinExistence type="inferred from homology"/>
<keyword evidence="5 17" id="KW-1003">Cell membrane</keyword>
<comment type="similarity">
    <text evidence="2 17">Belongs to the UppP family.</text>
</comment>
<dbReference type="PANTHER" id="PTHR30622">
    <property type="entry name" value="UNDECAPRENYL-DIPHOSPHATASE"/>
    <property type="match status" value="1"/>
</dbReference>
<evidence type="ECO:0000313" key="18">
    <source>
        <dbReference type="EMBL" id="MDT0262830.1"/>
    </source>
</evidence>
<comment type="catalytic activity">
    <reaction evidence="16 17">
        <text>di-trans,octa-cis-undecaprenyl diphosphate + H2O = di-trans,octa-cis-undecaprenyl phosphate + phosphate + H(+)</text>
        <dbReference type="Rhea" id="RHEA:28094"/>
        <dbReference type="ChEBI" id="CHEBI:15377"/>
        <dbReference type="ChEBI" id="CHEBI:15378"/>
        <dbReference type="ChEBI" id="CHEBI:43474"/>
        <dbReference type="ChEBI" id="CHEBI:58405"/>
        <dbReference type="ChEBI" id="CHEBI:60392"/>
        <dbReference type="EC" id="3.6.1.27"/>
    </reaction>
</comment>
<keyword evidence="7 17" id="KW-0378">Hydrolase</keyword>
<evidence type="ECO:0000256" key="13">
    <source>
        <dbReference type="ARBA" id="ARBA00023316"/>
    </source>
</evidence>
<sequence>MSAGVSVGQAALYGVVQGLTEFLPISSTAHLRIVQAWMNPGVDQAGFTAFTAVIQLGTVVAVVLFFWRELLHVALAWGRGLVDKSVRHTLEYRMGWYLILATIPVGVFGLVFKDQIKTGARNLWLIATALIVMALILLVAERRGSRSRSEEEITTQDALVVGTAQALALIPGVSRSGATITAGLFRGLDRVTAARFSFLLSIPAVVASGLFELKDIGGAGAPGMGVTVVATLISFVVGLASIAWLIRYISRHSTFIFVGYRIALGALLLVLLSTGALSAT</sequence>
<evidence type="ECO:0000256" key="16">
    <source>
        <dbReference type="ARBA" id="ARBA00047594"/>
    </source>
</evidence>
<dbReference type="GO" id="GO:0050380">
    <property type="term" value="F:undecaprenyl-diphosphatase activity"/>
    <property type="evidence" value="ECO:0007669"/>
    <property type="project" value="UniProtKB-EC"/>
</dbReference>
<evidence type="ECO:0000256" key="2">
    <source>
        <dbReference type="ARBA" id="ARBA00010621"/>
    </source>
</evidence>
<keyword evidence="11 17" id="KW-0472">Membrane</keyword>
<keyword evidence="10 17" id="KW-1133">Transmembrane helix</keyword>
<evidence type="ECO:0000256" key="4">
    <source>
        <dbReference type="ARBA" id="ARBA00021581"/>
    </source>
</evidence>
<evidence type="ECO:0000256" key="15">
    <source>
        <dbReference type="ARBA" id="ARBA00032932"/>
    </source>
</evidence>
<dbReference type="Pfam" id="PF02673">
    <property type="entry name" value="BacA"/>
    <property type="match status" value="1"/>
</dbReference>
<dbReference type="HAMAP" id="MF_01006">
    <property type="entry name" value="Undec_diphosphatase"/>
    <property type="match status" value="1"/>
</dbReference>
<dbReference type="Proteomes" id="UP001183176">
    <property type="component" value="Unassembled WGS sequence"/>
</dbReference>
<evidence type="ECO:0000256" key="11">
    <source>
        <dbReference type="ARBA" id="ARBA00023136"/>
    </source>
</evidence>
<evidence type="ECO:0000256" key="10">
    <source>
        <dbReference type="ARBA" id="ARBA00022989"/>
    </source>
</evidence>
<evidence type="ECO:0000256" key="9">
    <source>
        <dbReference type="ARBA" id="ARBA00022984"/>
    </source>
</evidence>
<evidence type="ECO:0000256" key="5">
    <source>
        <dbReference type="ARBA" id="ARBA00022475"/>
    </source>
</evidence>
<feature type="transmembrane region" description="Helical" evidence="17">
    <location>
        <begin position="223"/>
        <end position="246"/>
    </location>
</feature>
<keyword evidence="6 17" id="KW-0812">Transmembrane</keyword>
<evidence type="ECO:0000256" key="6">
    <source>
        <dbReference type="ARBA" id="ARBA00022692"/>
    </source>
</evidence>
<keyword evidence="9 17" id="KW-0573">Peptidoglycan synthesis</keyword>
<accession>A0ABU2JCW5</accession>
<reference evidence="19" key="1">
    <citation type="submission" date="2023-07" db="EMBL/GenBank/DDBJ databases">
        <title>30 novel species of actinomycetes from the DSMZ collection.</title>
        <authorList>
            <person name="Nouioui I."/>
        </authorList>
    </citation>
    <scope>NUCLEOTIDE SEQUENCE [LARGE SCALE GENOMIC DNA]</scope>
    <source>
        <strain evidence="19">DSM 44399</strain>
    </source>
</reference>
<protein>
    <recommendedName>
        <fullName evidence="4 17">Undecaprenyl-diphosphatase</fullName>
        <ecNumber evidence="3 17">3.6.1.27</ecNumber>
    </recommendedName>
    <alternativeName>
        <fullName evidence="15 17">Bacitracin resistance protein</fullName>
    </alternativeName>
    <alternativeName>
        <fullName evidence="14 17">Undecaprenyl pyrophosphate phosphatase</fullName>
    </alternativeName>
</protein>
<comment type="miscellaneous">
    <text evidence="17">Bacitracin is thought to be involved in the inhibition of peptidoglycan synthesis by sequestering undecaprenyl diphosphate, thereby reducing the pool of lipid carrier available.</text>
</comment>
<evidence type="ECO:0000313" key="19">
    <source>
        <dbReference type="Proteomes" id="UP001183176"/>
    </source>
</evidence>
<evidence type="ECO:0000256" key="8">
    <source>
        <dbReference type="ARBA" id="ARBA00022960"/>
    </source>
</evidence>
<dbReference type="PANTHER" id="PTHR30622:SF4">
    <property type="entry name" value="UNDECAPRENYL-DIPHOSPHATASE"/>
    <property type="match status" value="1"/>
</dbReference>
<evidence type="ECO:0000256" key="3">
    <source>
        <dbReference type="ARBA" id="ARBA00012374"/>
    </source>
</evidence>
<organism evidence="18 19">
    <name type="scientific">Jatrophihabitans lederbergiae</name>
    <dbReference type="NCBI Taxonomy" id="3075547"/>
    <lineage>
        <taxon>Bacteria</taxon>
        <taxon>Bacillati</taxon>
        <taxon>Actinomycetota</taxon>
        <taxon>Actinomycetes</taxon>
        <taxon>Jatrophihabitantales</taxon>
        <taxon>Jatrophihabitantaceae</taxon>
        <taxon>Jatrophihabitans</taxon>
    </lineage>
</organism>
<keyword evidence="13 17" id="KW-0961">Cell wall biogenesis/degradation</keyword>
<dbReference type="EC" id="3.6.1.27" evidence="3 17"/>
<keyword evidence="12 17" id="KW-0046">Antibiotic resistance</keyword>
<feature type="transmembrane region" description="Helical" evidence="17">
    <location>
        <begin position="258"/>
        <end position="279"/>
    </location>
</feature>
<evidence type="ECO:0000256" key="14">
    <source>
        <dbReference type="ARBA" id="ARBA00032707"/>
    </source>
</evidence>
<dbReference type="RefSeq" id="WP_311423977.1">
    <property type="nucleotide sequence ID" value="NZ_JAVREH010000023.1"/>
</dbReference>
<dbReference type="NCBIfam" id="TIGR00753">
    <property type="entry name" value="undec_PP_bacA"/>
    <property type="match status" value="1"/>
</dbReference>
<feature type="transmembrane region" description="Helical" evidence="17">
    <location>
        <begin position="123"/>
        <end position="140"/>
    </location>
</feature>
<feature type="transmembrane region" description="Helical" evidence="17">
    <location>
        <begin position="193"/>
        <end position="211"/>
    </location>
</feature>
<name>A0ABU2JCW5_9ACTN</name>
<comment type="function">
    <text evidence="17">Catalyzes the dephosphorylation of undecaprenyl diphosphate (UPP). Confers resistance to bacitracin.</text>
</comment>
<feature type="transmembrane region" description="Helical" evidence="17">
    <location>
        <begin position="94"/>
        <end position="111"/>
    </location>
</feature>
<dbReference type="NCBIfam" id="NF001392">
    <property type="entry name" value="PRK00281.2-1"/>
    <property type="match status" value="1"/>
</dbReference>
<evidence type="ECO:0000256" key="12">
    <source>
        <dbReference type="ARBA" id="ARBA00023251"/>
    </source>
</evidence>
<gene>
    <name evidence="17" type="primary">uppP</name>
    <name evidence="18" type="ORF">RM423_15650</name>
</gene>
<dbReference type="InterPro" id="IPR003824">
    <property type="entry name" value="UppP"/>
</dbReference>
<dbReference type="EMBL" id="JAVREH010000023">
    <property type="protein sequence ID" value="MDT0262830.1"/>
    <property type="molecule type" value="Genomic_DNA"/>
</dbReference>
<keyword evidence="19" id="KW-1185">Reference proteome</keyword>